<evidence type="ECO:0000313" key="3">
    <source>
        <dbReference type="EMBL" id="TFB02806.1"/>
    </source>
</evidence>
<name>A0ABY2H3T8_9HYPO</name>
<feature type="compositionally biased region" description="Polar residues" evidence="2">
    <location>
        <begin position="62"/>
        <end position="72"/>
    </location>
</feature>
<feature type="region of interest" description="Disordered" evidence="2">
    <location>
        <begin position="1"/>
        <end position="131"/>
    </location>
</feature>
<proteinExistence type="predicted"/>
<accession>A0ABY2H3T8</accession>
<protein>
    <recommendedName>
        <fullName evidence="5">Autophagy-related protein 28</fullName>
    </recommendedName>
</protein>
<feature type="coiled-coil region" evidence="1">
    <location>
        <begin position="282"/>
        <end position="352"/>
    </location>
</feature>
<dbReference type="EMBL" id="PPTA01000006">
    <property type="protein sequence ID" value="TFB02806.1"/>
    <property type="molecule type" value="Genomic_DNA"/>
</dbReference>
<gene>
    <name evidence="3" type="ORF">CCMA1212_005237</name>
</gene>
<evidence type="ECO:0000313" key="4">
    <source>
        <dbReference type="Proteomes" id="UP001642720"/>
    </source>
</evidence>
<keyword evidence="1" id="KW-0175">Coiled coil</keyword>
<feature type="region of interest" description="Disordered" evidence="2">
    <location>
        <begin position="546"/>
        <end position="624"/>
    </location>
</feature>
<feature type="region of interest" description="Disordered" evidence="2">
    <location>
        <begin position="183"/>
        <end position="245"/>
    </location>
</feature>
<evidence type="ECO:0000256" key="1">
    <source>
        <dbReference type="SAM" id="Coils"/>
    </source>
</evidence>
<reference evidence="3 4" key="1">
    <citation type="submission" date="2018-01" db="EMBL/GenBank/DDBJ databases">
        <title>Genome characterization of the sugarcane-associated fungus Trichoderma ghanense CCMA-1212 and their application in lignocelulose bioconversion.</title>
        <authorList>
            <person name="Steindorff A.S."/>
            <person name="Mendes T.D."/>
            <person name="Vilela E.S.D."/>
            <person name="Rodrigues D.S."/>
            <person name="Formighieri E.F."/>
            <person name="Melo I.S."/>
            <person name="Favaro L.C.L."/>
        </authorList>
    </citation>
    <scope>NUCLEOTIDE SEQUENCE [LARGE SCALE GENOMIC DNA]</scope>
    <source>
        <strain evidence="3 4">CCMA-1212</strain>
    </source>
</reference>
<dbReference type="GeneID" id="300576955"/>
<dbReference type="RefSeq" id="XP_073559007.1">
    <property type="nucleotide sequence ID" value="XM_073702505.1"/>
</dbReference>
<comment type="caution">
    <text evidence="3">The sequence shown here is derived from an EMBL/GenBank/DDBJ whole genome shotgun (WGS) entry which is preliminary data.</text>
</comment>
<evidence type="ECO:0008006" key="5">
    <source>
        <dbReference type="Google" id="ProtNLM"/>
    </source>
</evidence>
<feature type="compositionally biased region" description="Low complexity" evidence="2">
    <location>
        <begin position="192"/>
        <end position="216"/>
    </location>
</feature>
<keyword evidence="4" id="KW-1185">Reference proteome</keyword>
<organism evidence="3 4">
    <name type="scientific">Trichoderma ghanense</name>
    <dbReference type="NCBI Taxonomy" id="65468"/>
    <lineage>
        <taxon>Eukaryota</taxon>
        <taxon>Fungi</taxon>
        <taxon>Dikarya</taxon>
        <taxon>Ascomycota</taxon>
        <taxon>Pezizomycotina</taxon>
        <taxon>Sordariomycetes</taxon>
        <taxon>Hypocreomycetidae</taxon>
        <taxon>Hypocreales</taxon>
        <taxon>Hypocreaceae</taxon>
        <taxon>Trichoderma</taxon>
    </lineage>
</organism>
<dbReference type="Proteomes" id="UP001642720">
    <property type="component" value="Unassembled WGS sequence"/>
</dbReference>
<feature type="region of interest" description="Disordered" evidence="2">
    <location>
        <begin position="468"/>
        <end position="494"/>
    </location>
</feature>
<feature type="compositionally biased region" description="Basic and acidic residues" evidence="2">
    <location>
        <begin position="561"/>
        <end position="582"/>
    </location>
</feature>
<sequence>MAFFERMTSPHRNSPILPLHNPPRRLPSEYQLNELDPRPDDASSTEGDLPRAWQSHYDEPSSSRGASPTTWRSKTDSSRSTHNIQPNRRPMFAGPPPPITASMLISKESFRADSVGPSGRKKPTPYSLLGGSPTEANSVLFDHRREAVANAADSIWRGLRRQEKALEKEVQLLLDQQAAALAAGTGTENEGSSTGSSTPTSTFYSTKSSKSKMTSSLYVPPRATRDGNVVPIRQPANDKPPGLRSTRGALRELITSMTRLKEDEHAHLDDAMMQRQDALNYLDRLGSRRTGIQAELDDLTENGDEPLARELRDLNTQHDTLGKEIQLLEEKLAAMRIEHRTLEERIDDIKNKREAGLSGYYGALRDVTNEANAFVQHPPIQPLDEDLLWQAGEAEEDPAASGGREFMRLIPERRTLEMAKSWWTAEMTVLKRCKERIDADRQALEEGGRVWDKVTQLVSTFEAELRQAMQGGTTASSSSSSPKGKDKVPSQEEILSDQLSRMKQVIEELEDLLRQAEDKRWNLLICAIGAELEAFKEAHEVLNSLLHPPEKQTPGDGADAPDYKEAEAEHRHAAQKESHGADEESDNEVPSDFLGGEQDASDEHAIADNSSENEVPPEFLVEHV</sequence>
<evidence type="ECO:0000256" key="2">
    <source>
        <dbReference type="SAM" id="MobiDB-lite"/>
    </source>
</evidence>
<dbReference type="Gene3D" id="1.10.287.1490">
    <property type="match status" value="1"/>
</dbReference>